<proteinExistence type="predicted"/>
<reference evidence="1 2" key="1">
    <citation type="submission" date="2020-06" db="EMBL/GenBank/DDBJ databases">
        <authorList>
            <person name="Li R."/>
            <person name="Bekaert M."/>
        </authorList>
    </citation>
    <scope>NUCLEOTIDE SEQUENCE [LARGE SCALE GENOMIC DNA]</scope>
    <source>
        <strain evidence="2">wild</strain>
    </source>
</reference>
<evidence type="ECO:0000313" key="2">
    <source>
        <dbReference type="Proteomes" id="UP000507470"/>
    </source>
</evidence>
<evidence type="ECO:0000313" key="1">
    <source>
        <dbReference type="EMBL" id="CAC5424927.1"/>
    </source>
</evidence>
<dbReference type="EMBL" id="CACVKT020010119">
    <property type="protein sequence ID" value="CAC5424927.1"/>
    <property type="molecule type" value="Genomic_DNA"/>
</dbReference>
<keyword evidence="2" id="KW-1185">Reference proteome</keyword>
<sequence length="227" mass="26571">MLQLHNRLCVTNNPYLLSNTTASYQTVCYKNPFLLSNATASYQTLKYIQPLLIIECYSFIPDCVLHTTLLIIKCYSFIPDLELHTTLTYCRMLQFHTRLCVTNNPYLLSNTTAYTRLCVTNNPYLLSNTTASYQTVCYKQLLPIIECYRFIPDCVLQTTLTYHRMLQLHTRLCVTNNPYLLSNATASYQTLNYIQPLLIIECYSFIPDFELHTTLTYYRMLQLHTRL</sequence>
<dbReference type="AlphaFoldDB" id="A0A6J8EWI5"/>
<gene>
    <name evidence="1" type="ORF">MCOR_56793</name>
</gene>
<protein>
    <submittedName>
        <fullName evidence="1">Uncharacterized protein</fullName>
    </submittedName>
</protein>
<name>A0A6J8EWI5_MYTCO</name>
<dbReference type="Proteomes" id="UP000507470">
    <property type="component" value="Unassembled WGS sequence"/>
</dbReference>
<accession>A0A6J8EWI5</accession>
<organism evidence="1 2">
    <name type="scientific">Mytilus coruscus</name>
    <name type="common">Sea mussel</name>
    <dbReference type="NCBI Taxonomy" id="42192"/>
    <lineage>
        <taxon>Eukaryota</taxon>
        <taxon>Metazoa</taxon>
        <taxon>Spiralia</taxon>
        <taxon>Lophotrochozoa</taxon>
        <taxon>Mollusca</taxon>
        <taxon>Bivalvia</taxon>
        <taxon>Autobranchia</taxon>
        <taxon>Pteriomorphia</taxon>
        <taxon>Mytilida</taxon>
        <taxon>Mytiloidea</taxon>
        <taxon>Mytilidae</taxon>
        <taxon>Mytilinae</taxon>
        <taxon>Mytilus</taxon>
    </lineage>
</organism>